<evidence type="ECO:0000256" key="1">
    <source>
        <dbReference type="SAM" id="Phobius"/>
    </source>
</evidence>
<dbReference type="PANTHER" id="PTHR31970:SF9">
    <property type="entry name" value="MOLYBDATE TRANSPORTER 2"/>
    <property type="match status" value="1"/>
</dbReference>
<gene>
    <name evidence="2" type="ORF">BRCON_1137</name>
</gene>
<dbReference type="AlphaFoldDB" id="A0A2Z4Y448"/>
<feature type="transmembrane region" description="Helical" evidence="1">
    <location>
        <begin position="364"/>
        <end position="393"/>
    </location>
</feature>
<keyword evidence="1" id="KW-0812">Transmembrane</keyword>
<feature type="transmembrane region" description="Helical" evidence="1">
    <location>
        <begin position="161"/>
        <end position="178"/>
    </location>
</feature>
<feature type="transmembrane region" description="Helical" evidence="1">
    <location>
        <begin position="331"/>
        <end position="352"/>
    </location>
</feature>
<feature type="transmembrane region" description="Helical" evidence="1">
    <location>
        <begin position="103"/>
        <end position="126"/>
    </location>
</feature>
<proteinExistence type="predicted"/>
<reference evidence="2 3" key="1">
    <citation type="submission" date="2018-05" db="EMBL/GenBank/DDBJ databases">
        <title>A metagenomic window into the 2 km-deep terrestrial subsurface aquifer revealed taxonomically and functionally diverse microbial community comprising novel uncultured bacterial lineages.</title>
        <authorList>
            <person name="Kadnikov V.V."/>
            <person name="Mardanov A.V."/>
            <person name="Beletsky A.V."/>
            <person name="Banks D."/>
            <person name="Pimenov N.V."/>
            <person name="Frank Y.A."/>
            <person name="Karnachuk O.V."/>
            <person name="Ravin N.V."/>
        </authorList>
    </citation>
    <scope>NUCLEOTIDE SEQUENCE [LARGE SCALE GENOMIC DNA]</scope>
    <source>
        <strain evidence="2">BY</strain>
    </source>
</reference>
<dbReference type="Proteomes" id="UP000262583">
    <property type="component" value="Chromosome"/>
</dbReference>
<dbReference type="EMBL" id="CP030759">
    <property type="protein sequence ID" value="AXA35914.1"/>
    <property type="molecule type" value="Genomic_DNA"/>
</dbReference>
<evidence type="ECO:0000313" key="2">
    <source>
        <dbReference type="EMBL" id="AXA35914.1"/>
    </source>
</evidence>
<keyword evidence="1" id="KW-1133">Transmembrane helix</keyword>
<organism evidence="2 3">
    <name type="scientific">Sumerlaea chitinivorans</name>
    <dbReference type="NCBI Taxonomy" id="2250252"/>
    <lineage>
        <taxon>Bacteria</taxon>
        <taxon>Candidatus Sumerlaeota</taxon>
        <taxon>Candidatus Sumerlaeia</taxon>
        <taxon>Candidatus Sumerlaeales</taxon>
        <taxon>Candidatus Sumerlaeaceae</taxon>
        <taxon>Candidatus Sumerlaea</taxon>
    </lineage>
</organism>
<sequence length="401" mass="43478">MAEGTFFLQTLRLHRRFGKGAMWKPRISFNRNELAGAFGDIGTDLPLIVGIIQSTKMDPVGPLVGFGVAQLLTGLVYGIPMPVQPLKAMAVIVLAQKLPANVLWGGGLAIAIVMLILSASGILDWLCRLIPRSAIRGVQFGLGLQLASLALKDYIPREGPLGWLLAFVGAGIVILLIGNRRLPAALVVVALGLVWTVFQGKVPFSSIIQGIEFRLPTLHTVSWEDLWTGFLLLSLPQLPLSMSNSLFATTAVANDLFPERRITVRKLGVTYSLMNFVQPLLGGIPTCHGCGGMAGHCFFGARTGGSVVIYGSIWLVVGLFFSKAFSDLVQVFPTSILGVILVFEAITLMRFIKDVAPNREELFIALSGGLLAALVPYGYVWAILIGIALHHLFRLLPRREW</sequence>
<feature type="transmembrane region" description="Helical" evidence="1">
    <location>
        <begin position="184"/>
        <end position="204"/>
    </location>
</feature>
<keyword evidence="1" id="KW-0472">Membrane</keyword>
<dbReference type="InterPro" id="IPR031563">
    <property type="entry name" value="MOT1/MOT2"/>
</dbReference>
<feature type="transmembrane region" description="Helical" evidence="1">
    <location>
        <begin position="63"/>
        <end position="83"/>
    </location>
</feature>
<feature type="transmembrane region" description="Helical" evidence="1">
    <location>
        <begin position="307"/>
        <end position="325"/>
    </location>
</feature>
<dbReference type="KEGG" id="schv:BRCON_1137"/>
<evidence type="ECO:0000313" key="3">
    <source>
        <dbReference type="Proteomes" id="UP000262583"/>
    </source>
</evidence>
<dbReference type="Pfam" id="PF16983">
    <property type="entry name" value="MFS_MOT1"/>
    <property type="match status" value="2"/>
</dbReference>
<accession>A0A2Z4Y448</accession>
<dbReference type="GO" id="GO:0015098">
    <property type="term" value="F:molybdate ion transmembrane transporter activity"/>
    <property type="evidence" value="ECO:0007669"/>
    <property type="project" value="InterPro"/>
</dbReference>
<name>A0A2Z4Y448_SUMC1</name>
<protein>
    <submittedName>
        <fullName evidence="2">Putative Sulfate permease and related transporters (MFS superfamily)</fullName>
    </submittedName>
</protein>
<dbReference type="PANTHER" id="PTHR31970">
    <property type="match status" value="1"/>
</dbReference>